<evidence type="ECO:0000256" key="4">
    <source>
        <dbReference type="ARBA" id="ARBA00022771"/>
    </source>
</evidence>
<evidence type="ECO:0000256" key="9">
    <source>
        <dbReference type="PROSITE-ProRule" id="PRU00175"/>
    </source>
</evidence>
<evidence type="ECO:0000256" key="11">
    <source>
        <dbReference type="SAM" id="MobiDB-lite"/>
    </source>
</evidence>
<feature type="repeat" description="CHCR" evidence="10">
    <location>
        <begin position="498"/>
        <end position="650"/>
    </location>
</feature>
<dbReference type="GO" id="GO:0006904">
    <property type="term" value="P:vesicle docking involved in exocytosis"/>
    <property type="evidence" value="ECO:0007669"/>
    <property type="project" value="TreeGrafter"/>
</dbReference>
<comment type="subcellular location">
    <subcellularLocation>
        <location evidence="8">Endomembrane system</location>
        <topology evidence="8">Peripheral membrane protein</topology>
        <orientation evidence="8">Cytoplasmic side</orientation>
    </subcellularLocation>
</comment>
<dbReference type="InterPro" id="IPR011990">
    <property type="entry name" value="TPR-like_helical_dom_sf"/>
</dbReference>
<dbReference type="GO" id="GO:0007032">
    <property type="term" value="P:endosome organization"/>
    <property type="evidence" value="ECO:0007669"/>
    <property type="project" value="TreeGrafter"/>
</dbReference>
<dbReference type="InterPro" id="IPR057308">
    <property type="entry name" value="CHCR_PEP5_VPS11"/>
</dbReference>
<comment type="caution">
    <text evidence="13">The sequence shown here is derived from an EMBL/GenBank/DDBJ whole genome shotgun (WGS) entry which is preliminary data.</text>
</comment>
<feature type="region of interest" description="Disordered" evidence="11">
    <location>
        <begin position="781"/>
        <end position="809"/>
    </location>
</feature>
<dbReference type="Pfam" id="PF17122">
    <property type="entry name" value="zf-C3H2C3"/>
    <property type="match status" value="1"/>
</dbReference>
<dbReference type="CDD" id="cd16688">
    <property type="entry name" value="RING-H2_Vps11"/>
    <property type="match status" value="1"/>
</dbReference>
<dbReference type="InterPro" id="IPR001841">
    <property type="entry name" value="Znf_RING"/>
</dbReference>
<dbReference type="OrthoDB" id="26184at2759"/>
<dbReference type="GO" id="GO:0006886">
    <property type="term" value="P:intracellular protein transport"/>
    <property type="evidence" value="ECO:0007669"/>
    <property type="project" value="UniProtKB-UniRule"/>
</dbReference>
<evidence type="ECO:0000256" key="6">
    <source>
        <dbReference type="ARBA" id="ARBA00022927"/>
    </source>
</evidence>
<dbReference type="GO" id="GO:0007033">
    <property type="term" value="P:vacuole organization"/>
    <property type="evidence" value="ECO:0007669"/>
    <property type="project" value="TreeGrafter"/>
</dbReference>
<evidence type="ECO:0000313" key="13">
    <source>
        <dbReference type="EMBL" id="GHJ86397.1"/>
    </source>
</evidence>
<keyword evidence="2" id="KW-0813">Transport</keyword>
<sequence>MAATLTNTGTGGPVATWRQFNFFDATEVTDAKDLGSSPAVFRGLIPPYCMAAPSSTGPLSETVSCIISESSGYVSLLDKKFQVIKRWKGWGAQSSSSAGEVKEDEQVKGKGKARERGVMLLECGGVLLGVGEDDSPSQFPILRIWDLLHDDNRTKQPVLMRNVRLGTGSRGFPVSSITSTANLSYLAVGLVSGQVLLYRHVSESLTTSPQAITSFPKARTVWEGSLAEPITGLGFRDPLSPLYEDFEGDKDDAPKTKQKEREAKVVTSLFITTTSKTIVFPSVTGRGTEPRILEENEGAPLGCAVMNGNARDLIVGREEGIYLYGLEGRGAVLAYEGPKASIHSHGQSLVIVSPPFSPTANAAPNTARRAAAMADAPSSSTPSAKVTVFDLSNKFLSHSAVYKHGVQHVLTSSPAIRNNASSGLTEIHLLLGDGSLTRLSEISTQAKIEALYRKNLYTLAGALAKSEGMDEQGIKDIWARYGDYLYTKGDFEGAIGQYVKTLGFLQPSYVIRKFLDAQRIQNLITYLQELHAKGMATPDHTTLLLNCYTKTSDAARLDAFLKTETSRSGDLPFDLETAIRVCRQAGFYEHATYLARRYRQDEAYLMIMLEDVKNYQAALDYLSLLEPQTAERNLLRYGRILLQNRPSETTDVLIDLCSGNFLSKQKSLIARLAQKRHPGQESESQAPQSTVNYLSYLGYDKVTGVFSSSSAINGKSAELVAAEDMKLQDTLELPKEQSSKTPELTYTIPSPRQYFAHFISKPGQFMRFLESLAAERWKQTVSEKSSTGPEAIPRKVEKPIEQGSPTTDLDPDLADQRCIWNTLLELYLTDAQDTTSSGSDACRRKALDVIDRTGDLPLDPMHALMVCSTAGFTSGQIRLWEKLGMYEEVLRYWMNNPTADLSARTSEQQSSTSENVLHHLHLYGPTNPQLYPLVLRYLSSDSKLMTQHATDVRDILNVINEESLMPALAVVQLLSRNSVTTIGVVKDWLRAKVADTKHDVESDKALVKSYRTETDEKLKEIANLADVQHPQVFQVTRCASCGGQLDLPTVHYMCKHSYHQRCLPDGDPECPSCARQYAVIREIRRHQQELAGRHDLFLSEVSEADDGFGVIAGAFGRGLLNKPVHS</sequence>
<dbReference type="InterPro" id="IPR000547">
    <property type="entry name" value="Clathrin_H-chain/VPS_repeat"/>
</dbReference>
<evidence type="ECO:0000259" key="12">
    <source>
        <dbReference type="PROSITE" id="PS50089"/>
    </source>
</evidence>
<dbReference type="InterPro" id="IPR024763">
    <property type="entry name" value="VPS11_C"/>
</dbReference>
<protein>
    <recommendedName>
        <fullName evidence="12">RING-type domain-containing protein</fullName>
    </recommendedName>
</protein>
<evidence type="ECO:0000256" key="10">
    <source>
        <dbReference type="PROSITE-ProRule" id="PRU01006"/>
    </source>
</evidence>
<dbReference type="PANTHER" id="PTHR23323">
    <property type="entry name" value="VACUOLAR PROTEIN SORTING-ASSOCIATED PROTEIN"/>
    <property type="match status" value="1"/>
</dbReference>
<keyword evidence="3" id="KW-0479">Metal-binding</keyword>
<dbReference type="Proteomes" id="UP000620104">
    <property type="component" value="Unassembled WGS sequence"/>
</dbReference>
<keyword evidence="7" id="KW-0472">Membrane</keyword>
<dbReference type="InterPro" id="IPR016024">
    <property type="entry name" value="ARM-type_fold"/>
</dbReference>
<dbReference type="Pfam" id="PF23341">
    <property type="entry name" value="PEP5_VPS11_N"/>
    <property type="match status" value="1"/>
</dbReference>
<dbReference type="InterPro" id="IPR016528">
    <property type="entry name" value="VPS11"/>
</dbReference>
<dbReference type="PROSITE" id="PS50236">
    <property type="entry name" value="CHCR"/>
    <property type="match status" value="1"/>
</dbReference>
<evidence type="ECO:0000256" key="2">
    <source>
        <dbReference type="ARBA" id="ARBA00022448"/>
    </source>
</evidence>
<name>A0A8H3YFN7_9TREE</name>
<dbReference type="GO" id="GO:0008270">
    <property type="term" value="F:zinc ion binding"/>
    <property type="evidence" value="ECO:0007669"/>
    <property type="project" value="UniProtKB-KW"/>
</dbReference>
<evidence type="ECO:0000256" key="1">
    <source>
        <dbReference type="ARBA" id="ARBA00007070"/>
    </source>
</evidence>
<organism evidence="13 14">
    <name type="scientific">Naganishia liquefaciens</name>
    <dbReference type="NCBI Taxonomy" id="104408"/>
    <lineage>
        <taxon>Eukaryota</taxon>
        <taxon>Fungi</taxon>
        <taxon>Dikarya</taxon>
        <taxon>Basidiomycota</taxon>
        <taxon>Agaricomycotina</taxon>
        <taxon>Tremellomycetes</taxon>
        <taxon>Filobasidiales</taxon>
        <taxon>Filobasidiaceae</taxon>
        <taxon>Naganishia</taxon>
    </lineage>
</organism>
<dbReference type="SUPFAM" id="SSF48371">
    <property type="entry name" value="ARM repeat"/>
    <property type="match status" value="1"/>
</dbReference>
<evidence type="ECO:0000256" key="3">
    <source>
        <dbReference type="ARBA" id="ARBA00022723"/>
    </source>
</evidence>
<dbReference type="Pfam" id="PF12451">
    <property type="entry name" value="VPS11_C"/>
    <property type="match status" value="1"/>
</dbReference>
<dbReference type="GO" id="GO:0048284">
    <property type="term" value="P:organelle fusion"/>
    <property type="evidence" value="ECO:0007669"/>
    <property type="project" value="TreeGrafter"/>
</dbReference>
<dbReference type="PROSITE" id="PS50089">
    <property type="entry name" value="ZF_RING_2"/>
    <property type="match status" value="1"/>
</dbReference>
<proteinExistence type="inferred from homology"/>
<evidence type="ECO:0000313" key="14">
    <source>
        <dbReference type="Proteomes" id="UP000620104"/>
    </source>
</evidence>
<dbReference type="InterPro" id="IPR057307">
    <property type="entry name" value="PEP5_VPS11_N"/>
</dbReference>
<evidence type="ECO:0000256" key="8">
    <source>
        <dbReference type="ARBA" id="ARBA00029433"/>
    </source>
</evidence>
<dbReference type="GO" id="GO:0030674">
    <property type="term" value="F:protein-macromolecule adaptor activity"/>
    <property type="evidence" value="ECO:0007669"/>
    <property type="project" value="TreeGrafter"/>
</dbReference>
<dbReference type="PANTHER" id="PTHR23323:SF24">
    <property type="entry name" value="VACUOLAR PROTEIN SORTING-ASSOCIATED PROTEIN 11 HOMOLOG"/>
    <property type="match status" value="1"/>
</dbReference>
<keyword evidence="4 9" id="KW-0863">Zinc-finger</keyword>
<dbReference type="AlphaFoldDB" id="A0A8H3YFN7"/>
<dbReference type="Gene3D" id="1.25.40.10">
    <property type="entry name" value="Tetratricopeptide repeat domain"/>
    <property type="match status" value="1"/>
</dbReference>
<comment type="similarity">
    <text evidence="1">Belongs to the VPS11 family.</text>
</comment>
<dbReference type="EMBL" id="BLZA01000018">
    <property type="protein sequence ID" value="GHJ86397.1"/>
    <property type="molecule type" value="Genomic_DNA"/>
</dbReference>
<evidence type="ECO:0000256" key="5">
    <source>
        <dbReference type="ARBA" id="ARBA00022833"/>
    </source>
</evidence>
<accession>A0A8H3YFN7</accession>
<reference evidence="13" key="1">
    <citation type="submission" date="2020-07" db="EMBL/GenBank/DDBJ databases">
        <title>Draft Genome Sequence of a Deep-Sea Yeast, Naganishia (Cryptococcus) liquefaciens strain N6.</title>
        <authorList>
            <person name="Han Y.W."/>
            <person name="Kajitani R."/>
            <person name="Morimoto H."/>
            <person name="Parhat M."/>
            <person name="Tsubouchi H."/>
            <person name="Bakenova O."/>
            <person name="Ogata M."/>
            <person name="Argunhan B."/>
            <person name="Aoki R."/>
            <person name="Kajiwara S."/>
            <person name="Itoh T."/>
            <person name="Iwasaki H."/>
        </authorList>
    </citation>
    <scope>NUCLEOTIDE SEQUENCE</scope>
    <source>
        <strain evidence="13">N6</strain>
    </source>
</reference>
<evidence type="ECO:0000256" key="7">
    <source>
        <dbReference type="ARBA" id="ARBA00023136"/>
    </source>
</evidence>
<dbReference type="GO" id="GO:0005768">
    <property type="term" value="C:endosome"/>
    <property type="evidence" value="ECO:0007669"/>
    <property type="project" value="TreeGrafter"/>
</dbReference>
<dbReference type="Pfam" id="PF23356">
    <property type="entry name" value="TPR_PEP5_VPS11"/>
    <property type="match status" value="2"/>
</dbReference>
<keyword evidence="14" id="KW-1185">Reference proteome</keyword>
<dbReference type="SUPFAM" id="SSF57850">
    <property type="entry name" value="RING/U-box"/>
    <property type="match status" value="1"/>
</dbReference>
<keyword evidence="6" id="KW-0653">Protein transport</keyword>
<dbReference type="PIRSF" id="PIRSF007860">
    <property type="entry name" value="VPS11"/>
    <property type="match status" value="1"/>
</dbReference>
<feature type="domain" description="RING-type" evidence="12">
    <location>
        <begin position="1038"/>
        <end position="1073"/>
    </location>
</feature>
<gene>
    <name evidence="13" type="ORF">NliqN6_2799</name>
</gene>
<keyword evidence="5" id="KW-0862">Zinc</keyword>
<dbReference type="GO" id="GO:0030897">
    <property type="term" value="C:HOPS complex"/>
    <property type="evidence" value="ECO:0007669"/>
    <property type="project" value="TreeGrafter"/>
</dbReference>